<dbReference type="InterPro" id="IPR018606">
    <property type="entry name" value="Arb1"/>
</dbReference>
<name>A0A9P8A1F1_MORAP</name>
<evidence type="ECO:0000313" key="11">
    <source>
        <dbReference type="EMBL" id="KAG9320726.1"/>
    </source>
</evidence>
<dbReference type="InterPro" id="IPR015720">
    <property type="entry name" value="Emp24-like"/>
</dbReference>
<keyword evidence="6" id="KW-0472">Membrane</keyword>
<comment type="similarity">
    <text evidence="2">Belongs to the EMP24/GP25L family.</text>
</comment>
<evidence type="ECO:0000256" key="7">
    <source>
        <dbReference type="ARBA" id="ARBA00037847"/>
    </source>
</evidence>
<evidence type="ECO:0000256" key="2">
    <source>
        <dbReference type="ARBA" id="ARBA00007104"/>
    </source>
</evidence>
<proteinExistence type="inferred from homology"/>
<evidence type="ECO:0000256" key="5">
    <source>
        <dbReference type="ARBA" id="ARBA00022989"/>
    </source>
</evidence>
<dbReference type="GO" id="GO:0033167">
    <property type="term" value="C:ARC complex"/>
    <property type="evidence" value="ECO:0007669"/>
    <property type="project" value="InterPro"/>
</dbReference>
<evidence type="ECO:0000256" key="4">
    <source>
        <dbReference type="ARBA" id="ARBA00022729"/>
    </source>
</evidence>
<dbReference type="GO" id="GO:0031047">
    <property type="term" value="P:regulatory ncRNA-mediated gene silencing"/>
    <property type="evidence" value="ECO:0007669"/>
    <property type="project" value="InterPro"/>
</dbReference>
<evidence type="ECO:0000256" key="9">
    <source>
        <dbReference type="SAM" id="SignalP"/>
    </source>
</evidence>
<evidence type="ECO:0000256" key="6">
    <source>
        <dbReference type="ARBA" id="ARBA00023136"/>
    </source>
</evidence>
<keyword evidence="3" id="KW-0812">Transmembrane</keyword>
<reference evidence="11" key="1">
    <citation type="submission" date="2021-07" db="EMBL/GenBank/DDBJ databases">
        <title>Draft genome of Mortierella alpina, strain LL118, isolated from an aspen leaf litter sample.</title>
        <authorList>
            <person name="Yang S."/>
            <person name="Vinatzer B.A."/>
        </authorList>
    </citation>
    <scope>NUCLEOTIDE SEQUENCE</scope>
    <source>
        <strain evidence="11">LL118</strain>
    </source>
</reference>
<feature type="domain" description="GOLD" evidence="10">
    <location>
        <begin position="31"/>
        <end position="113"/>
    </location>
</feature>
<dbReference type="Proteomes" id="UP000717515">
    <property type="component" value="Unassembled WGS sequence"/>
</dbReference>
<evidence type="ECO:0000256" key="8">
    <source>
        <dbReference type="SAM" id="MobiDB-lite"/>
    </source>
</evidence>
<dbReference type="PROSITE" id="PS50866">
    <property type="entry name" value="GOLD"/>
    <property type="match status" value="1"/>
</dbReference>
<feature type="chain" id="PRO_5040413017" description="GOLD domain-containing protein" evidence="9">
    <location>
        <begin position="22"/>
        <end position="674"/>
    </location>
</feature>
<dbReference type="GO" id="GO:0016020">
    <property type="term" value="C:membrane"/>
    <property type="evidence" value="ECO:0007669"/>
    <property type="project" value="UniProtKB-SubCell"/>
</dbReference>
<keyword evidence="5" id="KW-1133">Transmembrane helix</keyword>
<evidence type="ECO:0000256" key="1">
    <source>
        <dbReference type="ARBA" id="ARBA00004479"/>
    </source>
</evidence>
<dbReference type="PANTHER" id="PTHR22811">
    <property type="entry name" value="TRANSMEMBRANE EMP24 DOMAIN-CONTAINING PROTEIN"/>
    <property type="match status" value="1"/>
</dbReference>
<dbReference type="InterPro" id="IPR036598">
    <property type="entry name" value="GOLD_dom_sf"/>
</dbReference>
<keyword evidence="4 9" id="KW-0732">Signal</keyword>
<comment type="caution">
    <text evidence="11">The sequence shown here is derived from an EMBL/GenBank/DDBJ whole genome shotgun (WGS) entry which is preliminary data.</text>
</comment>
<gene>
    <name evidence="11" type="ORF">KVV02_001774</name>
</gene>
<evidence type="ECO:0000256" key="3">
    <source>
        <dbReference type="ARBA" id="ARBA00022692"/>
    </source>
</evidence>
<dbReference type="SUPFAM" id="SSF101576">
    <property type="entry name" value="Supernatant protein factor (SPF), C-terminal domain"/>
    <property type="match status" value="1"/>
</dbReference>
<evidence type="ECO:0000313" key="12">
    <source>
        <dbReference type="Proteomes" id="UP000717515"/>
    </source>
</evidence>
<protein>
    <recommendedName>
        <fullName evidence="10">GOLD domain-containing protein</fullName>
    </recommendedName>
</protein>
<dbReference type="InterPro" id="IPR009038">
    <property type="entry name" value="GOLD_dom"/>
</dbReference>
<dbReference type="GO" id="GO:0012505">
    <property type="term" value="C:endomembrane system"/>
    <property type="evidence" value="ECO:0007669"/>
    <property type="project" value="UniProtKB-SubCell"/>
</dbReference>
<feature type="compositionally biased region" description="Low complexity" evidence="8">
    <location>
        <begin position="242"/>
        <end position="255"/>
    </location>
</feature>
<organism evidence="11 12">
    <name type="scientific">Mortierella alpina</name>
    <name type="common">Oleaginous fungus</name>
    <name type="synonym">Mortierella renispora</name>
    <dbReference type="NCBI Taxonomy" id="64518"/>
    <lineage>
        <taxon>Eukaryota</taxon>
        <taxon>Fungi</taxon>
        <taxon>Fungi incertae sedis</taxon>
        <taxon>Mucoromycota</taxon>
        <taxon>Mortierellomycotina</taxon>
        <taxon>Mortierellomycetes</taxon>
        <taxon>Mortierellales</taxon>
        <taxon>Mortierellaceae</taxon>
        <taxon>Mortierella</taxon>
    </lineage>
</organism>
<accession>A0A9P8A1F1</accession>
<dbReference type="Pfam" id="PF09692">
    <property type="entry name" value="Arb1"/>
    <property type="match status" value="1"/>
</dbReference>
<feature type="region of interest" description="Disordered" evidence="8">
    <location>
        <begin position="563"/>
        <end position="584"/>
    </location>
</feature>
<feature type="compositionally biased region" description="Acidic residues" evidence="8">
    <location>
        <begin position="220"/>
        <end position="232"/>
    </location>
</feature>
<dbReference type="AlphaFoldDB" id="A0A9P8A1F1"/>
<dbReference type="EMBL" id="JAIFTL010000263">
    <property type="protein sequence ID" value="KAG9320726.1"/>
    <property type="molecule type" value="Genomic_DNA"/>
</dbReference>
<feature type="compositionally biased region" description="Basic residues" evidence="8">
    <location>
        <begin position="258"/>
        <end position="268"/>
    </location>
</feature>
<sequence>MLRKLTALAVTLVVALQSVSAFNVVVPAGERRCFFENLVKGDSLHVSYQVGEGGHLDIDFWINDPNGSLVEDATRSASATYYHDAKIDGKFEYCFSNTFSTVTEKSVGFNSVVIKPYKEDATHKADPLEHEIRELAAGIQEIRNEQEYTLIRERTHRNTAESTNSRVVWWSLFQSAILFLVLHPRLDLAMDTSNMNEQEARETVARMFQEMQRTLNAEGEYTESEEEYETDSDTEKTAAQVTTEEPTEAAPTGGEPAKKKKKKRKKPSRPTLEELLENEALLTVQEDPFDPSKTPAERVEIAVARFRKNRKFSPTQSQILSIYLAYGGIRSGPKSFQGGGVKTGGVDDDGEPDFEAMSIGIDAVDMPEEGQEVDFTNVVTTFLSQYFLESTGWVDMAYYRDTPIVVASLLNYFLVRNVLPEYEDDIKRALAVALHAKVELPLIKIISTGLPNRYDKACSLIYGGEWYGALDNSWGGPELAIATLGLDRPTAERIVQSLIGPDVEMNSLTVSPKEFMDLEIVQVDLPDLSGPESPTEEAEEAEVDALSVAMVDRMLLGEAAVEPAASLSQENTEDVQETEGSGLHDAPVPLFAQVTLAEMDMALPQGQQRPVDQRQKVKVYFDPAVATKMLLGMRISAWVHTLSNGMSYLEQAYVYPTYYLEVDEEEWVDESTEV</sequence>
<dbReference type="Pfam" id="PF01105">
    <property type="entry name" value="EMP24_GP25L"/>
    <property type="match status" value="1"/>
</dbReference>
<feature type="signal peptide" evidence="9">
    <location>
        <begin position="1"/>
        <end position="21"/>
    </location>
</feature>
<evidence type="ECO:0000259" key="10">
    <source>
        <dbReference type="PROSITE" id="PS50866"/>
    </source>
</evidence>
<dbReference type="SMART" id="SM01190">
    <property type="entry name" value="EMP24_GP25L"/>
    <property type="match status" value="1"/>
</dbReference>
<feature type="region of interest" description="Disordered" evidence="8">
    <location>
        <begin position="216"/>
        <end position="278"/>
    </location>
</feature>
<comment type="subcellular location">
    <subcellularLocation>
        <location evidence="7">Endomembrane system</location>
        <topology evidence="7">Single-pass membrane protein</topology>
    </subcellularLocation>
    <subcellularLocation>
        <location evidence="1">Membrane</location>
        <topology evidence="1">Single-pass type I membrane protein</topology>
    </subcellularLocation>
</comment>